<accession>A0ACC1A5D7</accession>
<dbReference type="Proteomes" id="UP001164250">
    <property type="component" value="Chromosome 12"/>
</dbReference>
<reference evidence="2" key="1">
    <citation type="journal article" date="2023" name="G3 (Bethesda)">
        <title>Genome assembly and association tests identify interacting loci associated with vigor, precocity, and sex in interspecific pistachio rootstocks.</title>
        <authorList>
            <person name="Palmer W."/>
            <person name="Jacygrad E."/>
            <person name="Sagayaradj S."/>
            <person name="Cavanaugh K."/>
            <person name="Han R."/>
            <person name="Bertier L."/>
            <person name="Beede B."/>
            <person name="Kafkas S."/>
            <person name="Golino D."/>
            <person name="Preece J."/>
            <person name="Michelmore R."/>
        </authorList>
    </citation>
    <scope>NUCLEOTIDE SEQUENCE [LARGE SCALE GENOMIC DNA]</scope>
</reference>
<dbReference type="EMBL" id="CM047908">
    <property type="protein sequence ID" value="KAJ0081434.1"/>
    <property type="molecule type" value="Genomic_DNA"/>
</dbReference>
<name>A0ACC1A5D7_9ROSI</name>
<sequence length="251" mass="27325">MGYLDGSLSAPSTQVCDGNDLVPNLAYKMWHTQDRILLSLLYASLTEECMAKVVNCTTARDAWLALEVSFSYSSNTRELQLKDELQLMQRGSRGVVEYVRSFQSLCDQLSAIGKPVDDTDKLPIPYFANLVPKALSHELFSRLIPGDSSSQSAMVVQHGVPLASSSASTPCVPCADSSPILMPPITLSQPSSPELALDVPPPTSSSAIQLSTSTHPMITRARDGIVKPPIIHSLCAFTTPPWFQMLHNFVF</sequence>
<organism evidence="1 2">
    <name type="scientific">Pistacia atlantica</name>
    <dbReference type="NCBI Taxonomy" id="434234"/>
    <lineage>
        <taxon>Eukaryota</taxon>
        <taxon>Viridiplantae</taxon>
        <taxon>Streptophyta</taxon>
        <taxon>Embryophyta</taxon>
        <taxon>Tracheophyta</taxon>
        <taxon>Spermatophyta</taxon>
        <taxon>Magnoliopsida</taxon>
        <taxon>eudicotyledons</taxon>
        <taxon>Gunneridae</taxon>
        <taxon>Pentapetalae</taxon>
        <taxon>rosids</taxon>
        <taxon>malvids</taxon>
        <taxon>Sapindales</taxon>
        <taxon>Anacardiaceae</taxon>
        <taxon>Pistacia</taxon>
    </lineage>
</organism>
<evidence type="ECO:0000313" key="1">
    <source>
        <dbReference type="EMBL" id="KAJ0081434.1"/>
    </source>
</evidence>
<keyword evidence="2" id="KW-1185">Reference proteome</keyword>
<protein>
    <submittedName>
        <fullName evidence="1">Uncharacterized protein</fullName>
    </submittedName>
</protein>
<comment type="caution">
    <text evidence="1">The sequence shown here is derived from an EMBL/GenBank/DDBJ whole genome shotgun (WGS) entry which is preliminary data.</text>
</comment>
<evidence type="ECO:0000313" key="2">
    <source>
        <dbReference type="Proteomes" id="UP001164250"/>
    </source>
</evidence>
<gene>
    <name evidence="1" type="ORF">Patl1_12192</name>
</gene>
<proteinExistence type="predicted"/>